<evidence type="ECO:0000313" key="2">
    <source>
        <dbReference type="EMBL" id="GFY37154.1"/>
    </source>
</evidence>
<feature type="compositionally biased region" description="Basic and acidic residues" evidence="1">
    <location>
        <begin position="12"/>
        <end position="21"/>
    </location>
</feature>
<protein>
    <submittedName>
        <fullName evidence="2">Uncharacterized protein</fullName>
    </submittedName>
</protein>
<feature type="region of interest" description="Disordered" evidence="1">
    <location>
        <begin position="75"/>
        <end position="99"/>
    </location>
</feature>
<name>A0A8X6WMV6_9ARAC</name>
<proteinExistence type="predicted"/>
<dbReference type="EMBL" id="BMAV01000159">
    <property type="protein sequence ID" value="GFY37154.1"/>
    <property type="molecule type" value="Genomic_DNA"/>
</dbReference>
<gene>
    <name evidence="2" type="ORF">TNIN_203321</name>
</gene>
<sequence length="149" mass="16142">MQGKISETAEDQEGRLEYQRNVTDKENAVYSYNLEYKSDASCILGPMSNTCQSPEIDSKIRSPLHIRSVSPAVQIAPPLMSPAGGKTSPGRTTPAPIAVPSNQYSGMSLSASDVIVPVPSKDSIFINEGNDQEQKTNASSSKWMLDSKY</sequence>
<dbReference type="Proteomes" id="UP000886998">
    <property type="component" value="Unassembled WGS sequence"/>
</dbReference>
<feature type="region of interest" description="Disordered" evidence="1">
    <location>
        <begin position="1"/>
        <end position="21"/>
    </location>
</feature>
<keyword evidence="3" id="KW-1185">Reference proteome</keyword>
<reference evidence="2" key="1">
    <citation type="submission" date="2020-08" db="EMBL/GenBank/DDBJ databases">
        <title>Multicomponent nature underlies the extraordinary mechanical properties of spider dragline silk.</title>
        <authorList>
            <person name="Kono N."/>
            <person name="Nakamura H."/>
            <person name="Mori M."/>
            <person name="Yoshida Y."/>
            <person name="Ohtoshi R."/>
            <person name="Malay A.D."/>
            <person name="Moran D.A.P."/>
            <person name="Tomita M."/>
            <person name="Numata K."/>
            <person name="Arakawa K."/>
        </authorList>
    </citation>
    <scope>NUCLEOTIDE SEQUENCE</scope>
</reference>
<accession>A0A8X6WMV6</accession>
<evidence type="ECO:0000256" key="1">
    <source>
        <dbReference type="SAM" id="MobiDB-lite"/>
    </source>
</evidence>
<comment type="caution">
    <text evidence="2">The sequence shown here is derived from an EMBL/GenBank/DDBJ whole genome shotgun (WGS) entry which is preliminary data.</text>
</comment>
<dbReference type="AlphaFoldDB" id="A0A8X6WMV6"/>
<evidence type="ECO:0000313" key="3">
    <source>
        <dbReference type="Proteomes" id="UP000886998"/>
    </source>
</evidence>
<organism evidence="2 3">
    <name type="scientific">Trichonephila inaurata madagascariensis</name>
    <dbReference type="NCBI Taxonomy" id="2747483"/>
    <lineage>
        <taxon>Eukaryota</taxon>
        <taxon>Metazoa</taxon>
        <taxon>Ecdysozoa</taxon>
        <taxon>Arthropoda</taxon>
        <taxon>Chelicerata</taxon>
        <taxon>Arachnida</taxon>
        <taxon>Araneae</taxon>
        <taxon>Araneomorphae</taxon>
        <taxon>Entelegynae</taxon>
        <taxon>Araneoidea</taxon>
        <taxon>Nephilidae</taxon>
        <taxon>Trichonephila</taxon>
        <taxon>Trichonephila inaurata</taxon>
    </lineage>
</organism>
<feature type="region of interest" description="Disordered" evidence="1">
    <location>
        <begin position="125"/>
        <end position="149"/>
    </location>
</feature>